<evidence type="ECO:0008006" key="3">
    <source>
        <dbReference type="Google" id="ProtNLM"/>
    </source>
</evidence>
<proteinExistence type="predicted"/>
<evidence type="ECO:0000313" key="1">
    <source>
        <dbReference type="EMBL" id="TDK54053.1"/>
    </source>
</evidence>
<dbReference type="OrthoDB" id="9776669at2"/>
<evidence type="ECO:0000313" key="2">
    <source>
        <dbReference type="Proteomes" id="UP000295301"/>
    </source>
</evidence>
<reference evidence="1 2" key="1">
    <citation type="submission" date="2019-03" db="EMBL/GenBank/DDBJ databases">
        <title>Ruegeria lutea sp. nov., a novel strain, isolated from marine sediment, the Masan Bay, South Korea.</title>
        <authorList>
            <person name="Kim J."/>
            <person name="Kim D.-Y."/>
            <person name="Lee S.-S."/>
        </authorList>
    </citation>
    <scope>NUCLEOTIDE SEQUENCE [LARGE SCALE GENOMIC DNA]</scope>
    <source>
        <strain evidence="1 2">318-1</strain>
    </source>
</reference>
<dbReference type="Proteomes" id="UP000295301">
    <property type="component" value="Unassembled WGS sequence"/>
</dbReference>
<dbReference type="SUPFAM" id="SSF53850">
    <property type="entry name" value="Periplasmic binding protein-like II"/>
    <property type="match status" value="1"/>
</dbReference>
<sequence>MDDDTAYQLTKTYWDNKAAMAEGAAWWGGVDAGLMSNITGKIHPGAVRYYKEAGIALTEDQM</sequence>
<dbReference type="Gene3D" id="3.40.190.10">
    <property type="entry name" value="Periplasmic binding protein-like II"/>
    <property type="match status" value="1"/>
</dbReference>
<gene>
    <name evidence="1" type="ORF">E1832_00145</name>
</gene>
<protein>
    <recommendedName>
        <fullName evidence="3">C4-dicarboxylate ABC transporter substrate-binding protein</fullName>
    </recommendedName>
</protein>
<accession>A0A4R5VJB4</accession>
<dbReference type="EMBL" id="SMUV01000014">
    <property type="protein sequence ID" value="TDK54053.1"/>
    <property type="molecule type" value="Genomic_DNA"/>
</dbReference>
<dbReference type="InterPro" id="IPR011852">
    <property type="entry name" value="TRAP_TAXI"/>
</dbReference>
<dbReference type="Pfam" id="PF16868">
    <property type="entry name" value="NMT1_3"/>
    <property type="match status" value="1"/>
</dbReference>
<comment type="caution">
    <text evidence="1">The sequence shown here is derived from an EMBL/GenBank/DDBJ whole genome shotgun (WGS) entry which is preliminary data.</text>
</comment>
<dbReference type="AlphaFoldDB" id="A0A4R5VJB4"/>
<name>A0A4R5VJB4_9RHOB</name>
<keyword evidence="2" id="KW-1185">Reference proteome</keyword>
<organism evidence="1 2">
    <name type="scientific">Antarcticimicrobium luteum</name>
    <dbReference type="NCBI Taxonomy" id="2547397"/>
    <lineage>
        <taxon>Bacteria</taxon>
        <taxon>Pseudomonadati</taxon>
        <taxon>Pseudomonadota</taxon>
        <taxon>Alphaproteobacteria</taxon>
        <taxon>Rhodobacterales</taxon>
        <taxon>Paracoccaceae</taxon>
        <taxon>Antarcticimicrobium</taxon>
    </lineage>
</organism>